<feature type="domain" description="Chitin-binding type-2" evidence="2">
    <location>
        <begin position="22"/>
        <end position="80"/>
    </location>
</feature>
<protein>
    <submittedName>
        <fullName evidence="3">(African queen) hypothetical protein</fullName>
    </submittedName>
</protein>
<keyword evidence="1" id="KW-0732">Signal</keyword>
<dbReference type="Gene3D" id="2.170.140.10">
    <property type="entry name" value="Chitin binding domain"/>
    <property type="match status" value="3"/>
</dbReference>
<comment type="caution">
    <text evidence="3">The sequence shown here is derived from an EMBL/GenBank/DDBJ whole genome shotgun (WGS) entry which is preliminary data.</text>
</comment>
<dbReference type="EMBL" id="CAKASE010000049">
    <property type="protein sequence ID" value="CAG9563256.1"/>
    <property type="molecule type" value="Genomic_DNA"/>
</dbReference>
<feature type="signal peptide" evidence="1">
    <location>
        <begin position="1"/>
        <end position="21"/>
    </location>
</feature>
<evidence type="ECO:0000259" key="2">
    <source>
        <dbReference type="PROSITE" id="PS50940"/>
    </source>
</evidence>
<dbReference type="Pfam" id="PF01607">
    <property type="entry name" value="CBM_14"/>
    <property type="match status" value="2"/>
</dbReference>
<reference evidence="3" key="1">
    <citation type="submission" date="2021-09" db="EMBL/GenBank/DDBJ databases">
        <authorList>
            <person name="Martin H S."/>
        </authorList>
    </citation>
    <scope>NUCLEOTIDE SEQUENCE</scope>
</reference>
<dbReference type="SMART" id="SM00494">
    <property type="entry name" value="ChtBD2"/>
    <property type="match status" value="3"/>
</dbReference>
<dbReference type="InterPro" id="IPR036508">
    <property type="entry name" value="Chitin-bd_dom_sf"/>
</dbReference>
<dbReference type="AlphaFoldDB" id="A0A8J2VSW0"/>
<organism evidence="3 4">
    <name type="scientific">Danaus chrysippus</name>
    <name type="common">African queen</name>
    <dbReference type="NCBI Taxonomy" id="151541"/>
    <lineage>
        <taxon>Eukaryota</taxon>
        <taxon>Metazoa</taxon>
        <taxon>Ecdysozoa</taxon>
        <taxon>Arthropoda</taxon>
        <taxon>Hexapoda</taxon>
        <taxon>Insecta</taxon>
        <taxon>Pterygota</taxon>
        <taxon>Neoptera</taxon>
        <taxon>Endopterygota</taxon>
        <taxon>Lepidoptera</taxon>
        <taxon>Glossata</taxon>
        <taxon>Ditrysia</taxon>
        <taxon>Papilionoidea</taxon>
        <taxon>Nymphalidae</taxon>
        <taxon>Danainae</taxon>
        <taxon>Danaini</taxon>
        <taxon>Danaina</taxon>
        <taxon>Danaus</taxon>
        <taxon>Anosia</taxon>
    </lineage>
</organism>
<name>A0A8J2VSW0_9NEOP</name>
<sequence>MAAKICIAVFLVICFAYSTDAAVNCTTIGRFAEPTDTTCKNYTLCVRSGTTFIGYDYVCPTTSLFNPNIQQCTTNYVCNVTNTNTTTSVCTSEGFIADPNSTNCSSYILCLNENGTFVEGETLSCPNGTFYNPNTTLCETDYNCTSTTPFSCSSAGRFSDPADTTCKLYYLCVLASNGTYVEYQYTCPSTSLFNPNTRFCTTSYTCP</sequence>
<feature type="chain" id="PRO_5035211543" evidence="1">
    <location>
        <begin position="22"/>
        <end position="207"/>
    </location>
</feature>
<dbReference type="GO" id="GO:0008061">
    <property type="term" value="F:chitin binding"/>
    <property type="evidence" value="ECO:0007669"/>
    <property type="project" value="InterPro"/>
</dbReference>
<dbReference type="GO" id="GO:0005576">
    <property type="term" value="C:extracellular region"/>
    <property type="evidence" value="ECO:0007669"/>
    <property type="project" value="InterPro"/>
</dbReference>
<dbReference type="PROSITE" id="PS50940">
    <property type="entry name" value="CHIT_BIND_II"/>
    <property type="match status" value="3"/>
</dbReference>
<dbReference type="InterPro" id="IPR002557">
    <property type="entry name" value="Chitin-bd_dom"/>
</dbReference>
<gene>
    <name evidence="3" type="ORF">DCHRY22_LOCUS4434</name>
</gene>
<keyword evidence="4" id="KW-1185">Reference proteome</keyword>
<dbReference type="Proteomes" id="UP000789524">
    <property type="component" value="Unassembled WGS sequence"/>
</dbReference>
<dbReference type="SUPFAM" id="SSF57625">
    <property type="entry name" value="Invertebrate chitin-binding proteins"/>
    <property type="match status" value="2"/>
</dbReference>
<proteinExistence type="predicted"/>
<accession>A0A8J2VSW0</accession>
<feature type="domain" description="Chitin-binding type-2" evidence="2">
    <location>
        <begin position="87"/>
        <end position="146"/>
    </location>
</feature>
<evidence type="ECO:0000256" key="1">
    <source>
        <dbReference type="SAM" id="SignalP"/>
    </source>
</evidence>
<evidence type="ECO:0000313" key="4">
    <source>
        <dbReference type="Proteomes" id="UP000789524"/>
    </source>
</evidence>
<dbReference type="OrthoDB" id="8179045at2759"/>
<evidence type="ECO:0000313" key="3">
    <source>
        <dbReference type="EMBL" id="CAG9563256.1"/>
    </source>
</evidence>
<feature type="domain" description="Chitin-binding type-2" evidence="2">
    <location>
        <begin position="149"/>
        <end position="207"/>
    </location>
</feature>